<gene>
    <name evidence="5" type="ORF">FB557_1233</name>
</gene>
<evidence type="ECO:0000313" key="6">
    <source>
        <dbReference type="Proteomes" id="UP000315628"/>
    </source>
</evidence>
<dbReference type="PANTHER" id="PTHR47957:SF3">
    <property type="entry name" value="ATP-DEPENDENT HELICASE HRQ1"/>
    <property type="match status" value="1"/>
</dbReference>
<keyword evidence="6" id="KW-1185">Reference proteome</keyword>
<dbReference type="InterPro" id="IPR001650">
    <property type="entry name" value="Helicase_C-like"/>
</dbReference>
<dbReference type="Pfam" id="PF00270">
    <property type="entry name" value="DEAD"/>
    <property type="match status" value="1"/>
</dbReference>
<keyword evidence="5" id="KW-0347">Helicase</keyword>
<dbReference type="GO" id="GO:0036297">
    <property type="term" value="P:interstrand cross-link repair"/>
    <property type="evidence" value="ECO:0007669"/>
    <property type="project" value="TreeGrafter"/>
</dbReference>
<dbReference type="PANTHER" id="PTHR47957">
    <property type="entry name" value="ATP-DEPENDENT HELICASE HRQ1"/>
    <property type="match status" value="1"/>
</dbReference>
<dbReference type="GO" id="GO:0003676">
    <property type="term" value="F:nucleic acid binding"/>
    <property type="evidence" value="ECO:0007669"/>
    <property type="project" value="InterPro"/>
</dbReference>
<dbReference type="GO" id="GO:0006289">
    <property type="term" value="P:nucleotide-excision repair"/>
    <property type="evidence" value="ECO:0007669"/>
    <property type="project" value="TreeGrafter"/>
</dbReference>
<dbReference type="AlphaFoldDB" id="A0A560WDG5"/>
<dbReference type="OrthoDB" id="143059at2"/>
<evidence type="ECO:0000313" key="5">
    <source>
        <dbReference type="EMBL" id="TWD15711.1"/>
    </source>
</evidence>
<keyword evidence="1" id="KW-0547">Nucleotide-binding</keyword>
<keyword evidence="2" id="KW-0067">ATP-binding</keyword>
<dbReference type="InterPro" id="IPR018973">
    <property type="entry name" value="MZB"/>
</dbReference>
<dbReference type="PROSITE" id="PS51192">
    <property type="entry name" value="HELICASE_ATP_BIND_1"/>
    <property type="match status" value="1"/>
</dbReference>
<evidence type="ECO:0000256" key="1">
    <source>
        <dbReference type="ARBA" id="ARBA00022741"/>
    </source>
</evidence>
<evidence type="ECO:0000256" key="2">
    <source>
        <dbReference type="ARBA" id="ARBA00022840"/>
    </source>
</evidence>
<dbReference type="EMBL" id="VIUW01000002">
    <property type="protein sequence ID" value="TWD15711.1"/>
    <property type="molecule type" value="Genomic_DNA"/>
</dbReference>
<dbReference type="GO" id="GO:0043138">
    <property type="term" value="F:3'-5' DNA helicase activity"/>
    <property type="evidence" value="ECO:0007669"/>
    <property type="project" value="TreeGrafter"/>
</dbReference>
<dbReference type="Pfam" id="PF22982">
    <property type="entry name" value="WHD_HRQ1"/>
    <property type="match status" value="1"/>
</dbReference>
<dbReference type="SMART" id="SM00490">
    <property type="entry name" value="HELICc"/>
    <property type="match status" value="1"/>
</dbReference>
<evidence type="ECO:0000259" key="4">
    <source>
        <dbReference type="PROSITE" id="PS51194"/>
    </source>
</evidence>
<dbReference type="InterPro" id="IPR022307">
    <property type="entry name" value="Helicase_put_actinobac"/>
</dbReference>
<keyword evidence="5" id="KW-0378">Hydrolase</keyword>
<feature type="domain" description="Helicase C-terminal" evidence="4">
    <location>
        <begin position="288"/>
        <end position="446"/>
    </location>
</feature>
<organism evidence="5 6">
    <name type="scientific">Marihabitans asiaticum</name>
    <dbReference type="NCBI Taxonomy" id="415218"/>
    <lineage>
        <taxon>Bacteria</taxon>
        <taxon>Bacillati</taxon>
        <taxon>Actinomycetota</taxon>
        <taxon>Actinomycetes</taxon>
        <taxon>Micrococcales</taxon>
        <taxon>Intrasporangiaceae</taxon>
        <taxon>Marihabitans</taxon>
    </lineage>
</organism>
<dbReference type="NCBIfam" id="TIGR03817">
    <property type="entry name" value="DECH_helic"/>
    <property type="match status" value="1"/>
</dbReference>
<dbReference type="Pfam" id="PF09369">
    <property type="entry name" value="MZB"/>
    <property type="match status" value="1"/>
</dbReference>
<sequence length="773" mass="82140">MPAKPTPFDALAMLSTALPGRVRHVEHLPARSARTRELPPWVPPLVGAALEAAGITQLWTHQRSAADLAHRGEDVVIATGTASGKSLGYLLPALSAALDGPPPGRAPGGEIRGGTTLYLAPTKALAADQRARIDSLAVPGVRAATYDGDTPPDERRWIREHAQIVLTNPDLVHHSLLAGHRGWAPFMRALSYVVVDECHAYRGVFGSHVALVLRRLLRVAQHYGATPVVVLCSATIADPGRHAQALTGRTVTAVTDDGSPRSARTCVLWEPPERAGGGRRSVTAESADIVSTLVGSGVQTLAFARSRAGVETLAAQAREELALREPDLVDQVAAYRGGYLPEERRELERRLRSRELLGVAATNALELGVDISGLEAVVIAGWPGRRSSWWQQAGRAGRDAATGDDSPALVVSVAADDPLDSWLLDHPDYLFGGPVESVVVDPGNVHVLAPHIAAAAAEIPVTLGDDRWFGDGLAAALHRLTARAVLRRRPAGWFWARPDRPGDHVSLRGAGPVVSVVEGRTGRVVGTVDAAAAHSQVHAGAVHVHQGETYVVTDLDLDAATATVVRGDPGWTTTAQSVSSFDIVAEREGETRGAVRLSRGRVTVRRQVTSFLRRLPGGEVIGRHALELPEQSLRTEAVWWTMDPRLLAEAGVAAPDVPGAAHAAEHAAIGTLPLLTACDRWDIGGVSTERHVDTGLPTIMVYDGYPGGAGFSARAFEVAREWWAMTHEAISSCGCTHGCPRCVQSPKCGNGNDPLHKAGALALLRALLSEWDR</sequence>
<dbReference type="GO" id="GO:0005524">
    <property type="term" value="F:ATP binding"/>
    <property type="evidence" value="ECO:0007669"/>
    <property type="project" value="UniProtKB-KW"/>
</dbReference>
<reference evidence="5 6" key="1">
    <citation type="submission" date="2019-06" db="EMBL/GenBank/DDBJ databases">
        <title>Sequencing the genomes of 1000 actinobacteria strains.</title>
        <authorList>
            <person name="Klenk H.-P."/>
        </authorList>
    </citation>
    <scope>NUCLEOTIDE SEQUENCE [LARGE SCALE GENOMIC DNA]</scope>
    <source>
        <strain evidence="5 6">DSM 18935</strain>
    </source>
</reference>
<dbReference type="InterPro" id="IPR055227">
    <property type="entry name" value="HRQ1_WHD"/>
</dbReference>
<accession>A0A560WDG5</accession>
<dbReference type="PROSITE" id="PS51194">
    <property type="entry name" value="HELICASE_CTER"/>
    <property type="match status" value="1"/>
</dbReference>
<name>A0A560WDG5_9MICO</name>
<dbReference type="InterPro" id="IPR014001">
    <property type="entry name" value="Helicase_ATP-bd"/>
</dbReference>
<dbReference type="InterPro" id="IPR027417">
    <property type="entry name" value="P-loop_NTPase"/>
</dbReference>
<protein>
    <submittedName>
        <fullName evidence="5">DEAD/DEAH box helicase domain-containing protein</fullName>
    </submittedName>
</protein>
<proteinExistence type="predicted"/>
<dbReference type="CDD" id="cd17923">
    <property type="entry name" value="DEXHc_Hrq1-like"/>
    <property type="match status" value="1"/>
</dbReference>
<dbReference type="SUPFAM" id="SSF52540">
    <property type="entry name" value="P-loop containing nucleoside triphosphate hydrolases"/>
    <property type="match status" value="1"/>
</dbReference>
<dbReference type="InterPro" id="IPR011545">
    <property type="entry name" value="DEAD/DEAH_box_helicase_dom"/>
</dbReference>
<dbReference type="Proteomes" id="UP000315628">
    <property type="component" value="Unassembled WGS sequence"/>
</dbReference>
<dbReference type="SMART" id="SM00487">
    <property type="entry name" value="DEXDc"/>
    <property type="match status" value="1"/>
</dbReference>
<feature type="domain" description="Helicase ATP-binding" evidence="3">
    <location>
        <begin position="66"/>
        <end position="254"/>
    </location>
</feature>
<evidence type="ECO:0000259" key="3">
    <source>
        <dbReference type="PROSITE" id="PS51192"/>
    </source>
</evidence>
<comment type="caution">
    <text evidence="5">The sequence shown here is derived from an EMBL/GenBank/DDBJ whole genome shotgun (WGS) entry which is preliminary data.</text>
</comment>
<dbReference type="Pfam" id="PF00271">
    <property type="entry name" value="Helicase_C"/>
    <property type="match status" value="1"/>
</dbReference>
<dbReference type="Gene3D" id="3.40.50.300">
    <property type="entry name" value="P-loop containing nucleotide triphosphate hydrolases"/>
    <property type="match status" value="2"/>
</dbReference>